<dbReference type="PANTHER" id="PTHR30349:SF91">
    <property type="entry name" value="INTA PROTEIN"/>
    <property type="match status" value="1"/>
</dbReference>
<dbReference type="Gene3D" id="1.10.443.10">
    <property type="entry name" value="Intergrase catalytic core"/>
    <property type="match status" value="1"/>
</dbReference>
<dbReference type="EMBL" id="JBHSPA010000037">
    <property type="protein sequence ID" value="MFC5828485.1"/>
    <property type="molecule type" value="Genomic_DNA"/>
</dbReference>
<accession>A0ABW1CRX8</accession>
<dbReference type="PROSITE" id="PS51898">
    <property type="entry name" value="TYR_RECOMBINASE"/>
    <property type="match status" value="1"/>
</dbReference>
<evidence type="ECO:0000259" key="2">
    <source>
        <dbReference type="PROSITE" id="PS51898"/>
    </source>
</evidence>
<evidence type="ECO:0000256" key="1">
    <source>
        <dbReference type="ARBA" id="ARBA00023172"/>
    </source>
</evidence>
<comment type="caution">
    <text evidence="3">The sequence shown here is derived from an EMBL/GenBank/DDBJ whole genome shotgun (WGS) entry which is preliminary data.</text>
</comment>
<dbReference type="Proteomes" id="UP001596058">
    <property type="component" value="Unassembled WGS sequence"/>
</dbReference>
<evidence type="ECO:0000313" key="4">
    <source>
        <dbReference type="Proteomes" id="UP001596058"/>
    </source>
</evidence>
<dbReference type="SUPFAM" id="SSF56349">
    <property type="entry name" value="DNA breaking-rejoining enzymes"/>
    <property type="match status" value="1"/>
</dbReference>
<dbReference type="InterPro" id="IPR011010">
    <property type="entry name" value="DNA_brk_join_enz"/>
</dbReference>
<proteinExistence type="predicted"/>
<dbReference type="RefSeq" id="WP_379518009.1">
    <property type="nucleotide sequence ID" value="NZ_JBHSPA010000037.1"/>
</dbReference>
<dbReference type="InterPro" id="IPR002104">
    <property type="entry name" value="Integrase_catalytic"/>
</dbReference>
<sequence>MRRGEACGLRWKEVDLDGHALTVNWQLVQLAWQVHEGTPKTDASVRTIALDTDTARVLRVHRQQQLQERLAMGEAWTNTDFVFTQPDGSRLHPQHVSDQFLWLAYLAGLPPIRLHDLRHGAASLMLAAGVEMKVVQETLGHTSSAFTADTYTSVYPQVASAAAEKTAALLFGEEDQAEPGKLISLRS</sequence>
<name>A0ABW1CRX8_9ACTN</name>
<organism evidence="3 4">
    <name type="scientific">Nonomuraea insulae</name>
    <dbReference type="NCBI Taxonomy" id="1616787"/>
    <lineage>
        <taxon>Bacteria</taxon>
        <taxon>Bacillati</taxon>
        <taxon>Actinomycetota</taxon>
        <taxon>Actinomycetes</taxon>
        <taxon>Streptosporangiales</taxon>
        <taxon>Streptosporangiaceae</taxon>
        <taxon>Nonomuraea</taxon>
    </lineage>
</organism>
<reference evidence="4" key="1">
    <citation type="journal article" date="2019" name="Int. J. Syst. Evol. Microbiol.">
        <title>The Global Catalogue of Microorganisms (GCM) 10K type strain sequencing project: providing services to taxonomists for standard genome sequencing and annotation.</title>
        <authorList>
            <consortium name="The Broad Institute Genomics Platform"/>
            <consortium name="The Broad Institute Genome Sequencing Center for Infectious Disease"/>
            <person name="Wu L."/>
            <person name="Ma J."/>
        </authorList>
    </citation>
    <scope>NUCLEOTIDE SEQUENCE [LARGE SCALE GENOMIC DNA]</scope>
    <source>
        <strain evidence="4">CCUG 53903</strain>
    </source>
</reference>
<keyword evidence="1" id="KW-0233">DNA recombination</keyword>
<protein>
    <submittedName>
        <fullName evidence="3">Site-specific integrase</fullName>
    </submittedName>
</protein>
<dbReference type="InterPro" id="IPR050090">
    <property type="entry name" value="Tyrosine_recombinase_XerCD"/>
</dbReference>
<dbReference type="InterPro" id="IPR013762">
    <property type="entry name" value="Integrase-like_cat_sf"/>
</dbReference>
<dbReference type="CDD" id="cd01189">
    <property type="entry name" value="INT_ICEBs1_C_like"/>
    <property type="match status" value="1"/>
</dbReference>
<feature type="domain" description="Tyr recombinase" evidence="2">
    <location>
        <begin position="1"/>
        <end position="164"/>
    </location>
</feature>
<keyword evidence="4" id="KW-1185">Reference proteome</keyword>
<dbReference type="PANTHER" id="PTHR30349">
    <property type="entry name" value="PHAGE INTEGRASE-RELATED"/>
    <property type="match status" value="1"/>
</dbReference>
<gene>
    <name evidence="3" type="ORF">ACFPZ3_31855</name>
</gene>
<evidence type="ECO:0000313" key="3">
    <source>
        <dbReference type="EMBL" id="MFC5828485.1"/>
    </source>
</evidence>
<dbReference type="Pfam" id="PF00589">
    <property type="entry name" value="Phage_integrase"/>
    <property type="match status" value="1"/>
</dbReference>